<dbReference type="InterPro" id="IPR003877">
    <property type="entry name" value="SPRY_dom"/>
</dbReference>
<dbReference type="OMA" id="NAVIHMF"/>
<dbReference type="InterPro" id="IPR013083">
    <property type="entry name" value="Znf_RING/FYVE/PHD"/>
</dbReference>
<reference evidence="10" key="3">
    <citation type="submission" date="2020-05" db="EMBL/GenBank/DDBJ databases">
        <title>Electrophorus electricus (electric eel) genome, fEleEle1, primary haplotype.</title>
        <authorList>
            <person name="Myers G."/>
            <person name="Meyer A."/>
            <person name="Fedrigo O."/>
            <person name="Formenti G."/>
            <person name="Rhie A."/>
            <person name="Tracey A."/>
            <person name="Sims Y."/>
            <person name="Jarvis E.D."/>
        </authorList>
    </citation>
    <scope>NUCLEOTIDE SEQUENCE [LARGE SCALE GENOMIC DNA]</scope>
</reference>
<dbReference type="InterPro" id="IPR000315">
    <property type="entry name" value="Znf_B-box"/>
</dbReference>
<dbReference type="Gene3D" id="3.30.160.60">
    <property type="entry name" value="Classic Zinc Finger"/>
    <property type="match status" value="1"/>
</dbReference>
<feature type="coiled-coil region" evidence="6">
    <location>
        <begin position="194"/>
        <end position="228"/>
    </location>
</feature>
<evidence type="ECO:0000313" key="10">
    <source>
        <dbReference type="Ensembl" id="ENSEEEP00000006131.1"/>
    </source>
</evidence>
<dbReference type="GO" id="GO:0008270">
    <property type="term" value="F:zinc ion binding"/>
    <property type="evidence" value="ECO:0007669"/>
    <property type="project" value="UniProtKB-KW"/>
</dbReference>
<dbReference type="InterPro" id="IPR001870">
    <property type="entry name" value="B30.2/SPRY"/>
</dbReference>
<reference evidence="11" key="2">
    <citation type="journal article" date="2017" name="Sci. Adv.">
        <title>A tail of two voltages: Proteomic comparison of the three electric organs of the electric eel.</title>
        <authorList>
            <person name="Traeger L.L."/>
            <person name="Sabat G."/>
            <person name="Barrett-Wilt G.A."/>
            <person name="Wells G.B."/>
            <person name="Sussman M.R."/>
        </authorList>
    </citation>
    <scope>NUCLEOTIDE SEQUENCE [LARGE SCALE GENOMIC DNA]</scope>
</reference>
<comment type="similarity">
    <text evidence="1">Belongs to the TRIM/RBCC family.</text>
</comment>
<dbReference type="PROSITE" id="PS50089">
    <property type="entry name" value="ZF_RING_2"/>
    <property type="match status" value="1"/>
</dbReference>
<keyword evidence="3 5" id="KW-0863">Zinc-finger</keyword>
<dbReference type="Gene3D" id="3.30.40.10">
    <property type="entry name" value="Zinc/RING finger domain, C3HC4 (zinc finger)"/>
    <property type="match status" value="1"/>
</dbReference>
<name>A0A4W4E3A5_ELEEL</name>
<proteinExistence type="inferred from homology"/>
<gene>
    <name evidence="10" type="primary">LOC113577079</name>
</gene>
<sequence length="411" mass="47712">MASKQPFSDEDFTCPVCCDIFKDPVLLSCTHSVCRGCVRRYWSVERSQRCPLCRKQSARNPPLNLALRNLCRTFLEVREDPEVLCDIHSEKLKLFCCDDGQLACVVCRDSSKHQSHRFSPVDEAADELKDIIKRALKSMTKKVRNLQEARFNCYQKVDHIKQQAQYVRNRTEKEFDKLHQFLQKEHRAIVTKLKEEVQLKTQMLEKDIAIMNKEARSLSKTINEISKELECEDVKFIKSFEKTLKKARCTQVEPDEVYGELIDITNYLGNLQFRVWKKMKKIIKYSESGIAQVNFRGFTSGTHSWDTKVRDAEEWEVGVTTAKLPRGGKTHRNRETWSTRLCGGEHEACWSPSANIKLQLKDSLQMVRVQLDCGRGEEAFSDPLSDTHLFTFNYSLTEKLFPFLSISMFPI</sequence>
<dbReference type="PRINTS" id="PR01407">
    <property type="entry name" value="BUTYPHLNCDUF"/>
</dbReference>
<dbReference type="PROSITE" id="PS50188">
    <property type="entry name" value="B302_SPRY"/>
    <property type="match status" value="1"/>
</dbReference>
<dbReference type="AlphaFoldDB" id="A0A4W4E3A5"/>
<dbReference type="InterPro" id="IPR050143">
    <property type="entry name" value="TRIM/RBCC"/>
</dbReference>
<dbReference type="InterPro" id="IPR003879">
    <property type="entry name" value="Butyrophylin_SPRY"/>
</dbReference>
<evidence type="ECO:0000256" key="2">
    <source>
        <dbReference type="ARBA" id="ARBA00022723"/>
    </source>
</evidence>
<dbReference type="PANTHER" id="PTHR24103">
    <property type="entry name" value="E3 UBIQUITIN-PROTEIN LIGASE TRIM"/>
    <property type="match status" value="1"/>
</dbReference>
<evidence type="ECO:0000259" key="8">
    <source>
        <dbReference type="PROSITE" id="PS50119"/>
    </source>
</evidence>
<reference evidence="10" key="4">
    <citation type="submission" date="2025-08" db="UniProtKB">
        <authorList>
            <consortium name="Ensembl"/>
        </authorList>
    </citation>
    <scope>IDENTIFICATION</scope>
</reference>
<feature type="domain" description="B box-type" evidence="8">
    <location>
        <begin position="80"/>
        <end position="121"/>
    </location>
</feature>
<dbReference type="Pfam" id="PF00643">
    <property type="entry name" value="zf-B_box"/>
    <property type="match status" value="1"/>
</dbReference>
<dbReference type="SMART" id="SM00184">
    <property type="entry name" value="RING"/>
    <property type="match status" value="1"/>
</dbReference>
<dbReference type="Pfam" id="PF00097">
    <property type="entry name" value="zf-C3HC4"/>
    <property type="match status" value="1"/>
</dbReference>
<dbReference type="Ensembl" id="ENSEEET00000006219.2">
    <property type="protein sequence ID" value="ENSEEEP00000006131.1"/>
    <property type="gene ID" value="ENSEEEG00000003271.2"/>
</dbReference>
<dbReference type="Pfam" id="PF00622">
    <property type="entry name" value="SPRY"/>
    <property type="match status" value="1"/>
</dbReference>
<dbReference type="InterPro" id="IPR013320">
    <property type="entry name" value="ConA-like_dom_sf"/>
</dbReference>
<evidence type="ECO:0000313" key="11">
    <source>
        <dbReference type="Proteomes" id="UP000314983"/>
    </source>
</evidence>
<feature type="domain" description="B30.2/SPRY" evidence="9">
    <location>
        <begin position="229"/>
        <end position="411"/>
    </location>
</feature>
<dbReference type="InterPro" id="IPR043136">
    <property type="entry name" value="B30.2/SPRY_sf"/>
</dbReference>
<dbReference type="PROSITE" id="PS50119">
    <property type="entry name" value="ZF_BBOX"/>
    <property type="match status" value="1"/>
</dbReference>
<dbReference type="Gene3D" id="2.60.120.920">
    <property type="match status" value="1"/>
</dbReference>
<organism evidence="10 11">
    <name type="scientific">Electrophorus electricus</name>
    <name type="common">Electric eel</name>
    <name type="synonym">Gymnotus electricus</name>
    <dbReference type="NCBI Taxonomy" id="8005"/>
    <lineage>
        <taxon>Eukaryota</taxon>
        <taxon>Metazoa</taxon>
        <taxon>Chordata</taxon>
        <taxon>Craniata</taxon>
        <taxon>Vertebrata</taxon>
        <taxon>Euteleostomi</taxon>
        <taxon>Actinopterygii</taxon>
        <taxon>Neopterygii</taxon>
        <taxon>Teleostei</taxon>
        <taxon>Ostariophysi</taxon>
        <taxon>Gymnotiformes</taxon>
        <taxon>Gymnotoidei</taxon>
        <taxon>Gymnotidae</taxon>
        <taxon>Electrophorus</taxon>
    </lineage>
</organism>
<feature type="domain" description="RING-type" evidence="7">
    <location>
        <begin position="14"/>
        <end position="54"/>
    </location>
</feature>
<protein>
    <recommendedName>
        <fullName evidence="12">Tripartite motif-containing protein 35-like</fullName>
    </recommendedName>
</protein>
<evidence type="ECO:0000256" key="4">
    <source>
        <dbReference type="ARBA" id="ARBA00022833"/>
    </source>
</evidence>
<dbReference type="Proteomes" id="UP000314983">
    <property type="component" value="Chromosome 5"/>
</dbReference>
<evidence type="ECO:0000259" key="7">
    <source>
        <dbReference type="PROSITE" id="PS50089"/>
    </source>
</evidence>
<keyword evidence="2" id="KW-0479">Metal-binding</keyword>
<evidence type="ECO:0000256" key="3">
    <source>
        <dbReference type="ARBA" id="ARBA00022771"/>
    </source>
</evidence>
<evidence type="ECO:0000259" key="9">
    <source>
        <dbReference type="PROSITE" id="PS50188"/>
    </source>
</evidence>
<keyword evidence="11" id="KW-1185">Reference proteome</keyword>
<evidence type="ECO:0008006" key="12">
    <source>
        <dbReference type="Google" id="ProtNLM"/>
    </source>
</evidence>
<dbReference type="SUPFAM" id="SSF57850">
    <property type="entry name" value="RING/U-box"/>
    <property type="match status" value="1"/>
</dbReference>
<evidence type="ECO:0000256" key="6">
    <source>
        <dbReference type="SAM" id="Coils"/>
    </source>
</evidence>
<dbReference type="SUPFAM" id="SSF57845">
    <property type="entry name" value="B-box zinc-binding domain"/>
    <property type="match status" value="1"/>
</dbReference>
<keyword evidence="4" id="KW-0862">Zinc</keyword>
<dbReference type="PROSITE" id="PS00518">
    <property type="entry name" value="ZF_RING_1"/>
    <property type="match status" value="1"/>
</dbReference>
<reference evidence="11" key="1">
    <citation type="journal article" date="2014" name="Science">
        <title>Nonhuman genetics. Genomic basis for the convergent evolution of electric organs.</title>
        <authorList>
            <person name="Gallant J.R."/>
            <person name="Traeger L.L."/>
            <person name="Volkening J.D."/>
            <person name="Moffett H."/>
            <person name="Chen P.H."/>
            <person name="Novina C.D."/>
            <person name="Phillips G.N.Jr."/>
            <person name="Anand R."/>
            <person name="Wells G.B."/>
            <person name="Pinch M."/>
            <person name="Guth R."/>
            <person name="Unguez G.A."/>
            <person name="Albert J.S."/>
            <person name="Zakon H.H."/>
            <person name="Samanta M.P."/>
            <person name="Sussman M.R."/>
        </authorList>
    </citation>
    <scope>NUCLEOTIDE SEQUENCE [LARGE SCALE GENOMIC DNA]</scope>
</reference>
<dbReference type="InterPro" id="IPR017907">
    <property type="entry name" value="Znf_RING_CS"/>
</dbReference>
<dbReference type="SUPFAM" id="SSF49899">
    <property type="entry name" value="Concanavalin A-like lectins/glucanases"/>
    <property type="match status" value="1"/>
</dbReference>
<evidence type="ECO:0000256" key="1">
    <source>
        <dbReference type="ARBA" id="ARBA00008518"/>
    </source>
</evidence>
<dbReference type="GeneTree" id="ENSGT00970000193390"/>
<reference evidence="10" key="5">
    <citation type="submission" date="2025-09" db="UniProtKB">
        <authorList>
            <consortium name="Ensembl"/>
        </authorList>
    </citation>
    <scope>IDENTIFICATION</scope>
</reference>
<keyword evidence="6" id="KW-0175">Coiled coil</keyword>
<dbReference type="SMART" id="SM00336">
    <property type="entry name" value="BBOX"/>
    <property type="match status" value="1"/>
</dbReference>
<dbReference type="InterPro" id="IPR001841">
    <property type="entry name" value="Znf_RING"/>
</dbReference>
<accession>A0A4W4E3A5</accession>
<evidence type="ECO:0000256" key="5">
    <source>
        <dbReference type="PROSITE-ProRule" id="PRU00024"/>
    </source>
</evidence>
<dbReference type="InterPro" id="IPR018957">
    <property type="entry name" value="Znf_C3HC4_RING-type"/>
</dbReference>